<dbReference type="InterPro" id="IPR029222">
    <property type="entry name" value="VCF1/2-like"/>
</dbReference>
<gene>
    <name evidence="2" type="ORF">Q7C36_002544</name>
</gene>
<evidence type="ECO:0000313" key="2">
    <source>
        <dbReference type="EMBL" id="KAK2866488.1"/>
    </source>
</evidence>
<evidence type="ECO:0000256" key="1">
    <source>
        <dbReference type="SAM" id="MobiDB-lite"/>
    </source>
</evidence>
<accession>A0AA88NXT1</accession>
<dbReference type="Proteomes" id="UP001187315">
    <property type="component" value="Unassembled WGS sequence"/>
</dbReference>
<keyword evidence="3" id="KW-1185">Reference proteome</keyword>
<feature type="region of interest" description="Disordered" evidence="1">
    <location>
        <begin position="1"/>
        <end position="25"/>
    </location>
</feature>
<reference evidence="2" key="1">
    <citation type="submission" date="2023-08" db="EMBL/GenBank/DDBJ databases">
        <title>Pelteobagrus vachellii genome.</title>
        <authorList>
            <person name="Liu H."/>
        </authorList>
    </citation>
    <scope>NUCLEOTIDE SEQUENCE</scope>
    <source>
        <strain evidence="2">PRFRI_2022a</strain>
        <tissue evidence="2">Muscle</tissue>
    </source>
</reference>
<sequence length="131" mass="14519">MHGLPMLPESRKRHHSCDAEEEQLLPQAKRFPGHPIFSELAQDVWDFESSSSDSSCFSSPEKLTGAGFIHESAKINGKRVLEDSCSPSTSGQFGEEVALQCKSDDSYHNINRILREAHFSSLKTRGQPGTT</sequence>
<dbReference type="Pfam" id="PF15434">
    <property type="entry name" value="FAM104"/>
    <property type="match status" value="1"/>
</dbReference>
<evidence type="ECO:0000313" key="3">
    <source>
        <dbReference type="Proteomes" id="UP001187315"/>
    </source>
</evidence>
<name>A0AA88NXT1_TACVA</name>
<dbReference type="EMBL" id="JAVHJS010000002">
    <property type="protein sequence ID" value="KAK2866488.1"/>
    <property type="molecule type" value="Genomic_DNA"/>
</dbReference>
<protein>
    <submittedName>
        <fullName evidence="2">Uncharacterized protein</fullName>
    </submittedName>
</protein>
<organism evidence="2 3">
    <name type="scientific">Tachysurus vachellii</name>
    <name type="common">Darkbarbel catfish</name>
    <name type="synonym">Pelteobagrus vachellii</name>
    <dbReference type="NCBI Taxonomy" id="175792"/>
    <lineage>
        <taxon>Eukaryota</taxon>
        <taxon>Metazoa</taxon>
        <taxon>Chordata</taxon>
        <taxon>Craniata</taxon>
        <taxon>Vertebrata</taxon>
        <taxon>Euteleostomi</taxon>
        <taxon>Actinopterygii</taxon>
        <taxon>Neopterygii</taxon>
        <taxon>Teleostei</taxon>
        <taxon>Ostariophysi</taxon>
        <taxon>Siluriformes</taxon>
        <taxon>Bagridae</taxon>
        <taxon>Tachysurus</taxon>
    </lineage>
</organism>
<proteinExistence type="predicted"/>
<dbReference type="PANTHER" id="PTHR34763:SF1">
    <property type="entry name" value="PROTEIN FAM104A"/>
    <property type="match status" value="1"/>
</dbReference>
<dbReference type="PANTHER" id="PTHR34763">
    <property type="entry name" value="PROTEIN FAM104A"/>
    <property type="match status" value="1"/>
</dbReference>
<comment type="caution">
    <text evidence="2">The sequence shown here is derived from an EMBL/GenBank/DDBJ whole genome shotgun (WGS) entry which is preliminary data.</text>
</comment>
<dbReference type="AlphaFoldDB" id="A0AA88NXT1"/>